<name>A0AAW9J2S6_BACTU</name>
<reference evidence="1" key="1">
    <citation type="submission" date="2023-12" db="EMBL/GenBank/DDBJ databases">
        <title>Genome sequence of Bacillus thuringiensis strain SS10.</title>
        <authorList>
            <person name="Rouis S."/>
        </authorList>
    </citation>
    <scope>NUCLEOTIDE SEQUENCE</scope>
    <source>
        <strain evidence="1">SS10</strain>
    </source>
</reference>
<sequence>MERLCKYAVLRYVPDDVREEFINIGLVFHSPEDSYVNLQLTTNFSRVSQFDDESDVKFLKMVLEGVKEDFTQSITDGPSLQQAKDPKFLEKSTSIYVNQLQFSPIRIIRSRDYLKDELDLFRTYVYFDPHKSKRITDTEVKSIMSRVFRKHEKNISGNLERNVEVDIGIEDIKLDFAFKKDHKAKFIKTLSFDYALRNSKKATQLAKEWAWNYEKMLKDKYKINSNLINEDEIDIVTLIYFKSENKNIKAALDILSEVSHIVEATNEDKIIAFADEIIGDISTTVINHS</sequence>
<dbReference type="RefSeq" id="WP_153598988.1">
    <property type="nucleotide sequence ID" value="NZ_JAXOTW010000001.1"/>
</dbReference>
<protein>
    <submittedName>
        <fullName evidence="1">DUF3037 domain-containing protein</fullName>
    </submittedName>
</protein>
<dbReference type="Proteomes" id="UP001292252">
    <property type="component" value="Unassembled WGS sequence"/>
</dbReference>
<dbReference type="EMBL" id="JAXOTW010000001">
    <property type="protein sequence ID" value="MDZ5474713.1"/>
    <property type="molecule type" value="Genomic_DNA"/>
</dbReference>
<dbReference type="InterPro" id="IPR021398">
    <property type="entry name" value="DUF3037"/>
</dbReference>
<comment type="caution">
    <text evidence="1">The sequence shown here is derived from an EMBL/GenBank/DDBJ whole genome shotgun (WGS) entry which is preliminary data.</text>
</comment>
<organism evidence="1 2">
    <name type="scientific">Bacillus thuringiensis</name>
    <dbReference type="NCBI Taxonomy" id="1428"/>
    <lineage>
        <taxon>Bacteria</taxon>
        <taxon>Bacillati</taxon>
        <taxon>Bacillota</taxon>
        <taxon>Bacilli</taxon>
        <taxon>Bacillales</taxon>
        <taxon>Bacillaceae</taxon>
        <taxon>Bacillus</taxon>
        <taxon>Bacillus cereus group</taxon>
    </lineage>
</organism>
<gene>
    <name evidence="1" type="ORF">U2F49_00120</name>
</gene>
<dbReference type="AlphaFoldDB" id="A0AAW9J2S6"/>
<proteinExistence type="predicted"/>
<accession>A0AAW9J2S6</accession>
<dbReference type="Pfam" id="PF11236">
    <property type="entry name" value="DUF3037"/>
    <property type="match status" value="1"/>
</dbReference>
<evidence type="ECO:0000313" key="1">
    <source>
        <dbReference type="EMBL" id="MDZ5474713.1"/>
    </source>
</evidence>
<evidence type="ECO:0000313" key="2">
    <source>
        <dbReference type="Proteomes" id="UP001292252"/>
    </source>
</evidence>